<name>A0ACB9MPT5_9MYRT</name>
<reference evidence="2" key="1">
    <citation type="journal article" date="2023" name="Front. Plant Sci.">
        <title>Chromosomal-level genome assembly of Melastoma candidum provides insights into trichome evolution.</title>
        <authorList>
            <person name="Zhong Y."/>
            <person name="Wu W."/>
            <person name="Sun C."/>
            <person name="Zou P."/>
            <person name="Liu Y."/>
            <person name="Dai S."/>
            <person name="Zhou R."/>
        </authorList>
    </citation>
    <scope>NUCLEOTIDE SEQUENCE [LARGE SCALE GENOMIC DNA]</scope>
</reference>
<comment type="caution">
    <text evidence="1">The sequence shown here is derived from an EMBL/GenBank/DDBJ whole genome shotgun (WGS) entry which is preliminary data.</text>
</comment>
<evidence type="ECO:0000313" key="2">
    <source>
        <dbReference type="Proteomes" id="UP001057402"/>
    </source>
</evidence>
<sequence length="536" mass="58466">MASLTPGILLKLLQSIDSNVKVRGEYRSVLLQVISIVPALGGSGLWPNQGFFVKVSDSSHSTYVSLSKDDNELILTNKLQLGQFFYVDSVKAGSPVPILVGVRPLPGKNAFVGNPKDLMQILEPSESPAMAECEETSGNHGKQRELIETKEGSAKQRIVLKEEKAIVSSRYMQGIVPLNKPCEMDSIGEKASENDVVVGRSGKKGGAAAAARRKPLESRDQICSLTARVRPDMLPSKTDVHLSNSEASSHGRSISTINMSKHENLKSDPVLTRKDKEPSSETKSWTSLPPNLLKPGKGLLKRRNLALVVAAEAEREASLATSLIKCLGMFADISSSSPSDNPHITIAKFFTLHQIICRLDIVPRVNPMAPRQANGLETDGPKKRTLLLDQTRTMSKPAKSNISTDTTANEKLEWAKGDGIRGIEELKDALLMETESWFLKFLEGALDFGFQANNGGRAARGDSAGRRTMPNNHIAMTLSQLKLASEWLDMFKEKCKYDDGKGAAATVDRLKQKVYLSLLVHVESAATALENRADRV</sequence>
<protein>
    <submittedName>
        <fullName evidence="1">Uncharacterized protein</fullName>
    </submittedName>
</protein>
<gene>
    <name evidence="1" type="ORF">MLD38_030779</name>
</gene>
<dbReference type="Proteomes" id="UP001057402">
    <property type="component" value="Chromosome 9"/>
</dbReference>
<organism evidence="1 2">
    <name type="scientific">Melastoma candidum</name>
    <dbReference type="NCBI Taxonomy" id="119954"/>
    <lineage>
        <taxon>Eukaryota</taxon>
        <taxon>Viridiplantae</taxon>
        <taxon>Streptophyta</taxon>
        <taxon>Embryophyta</taxon>
        <taxon>Tracheophyta</taxon>
        <taxon>Spermatophyta</taxon>
        <taxon>Magnoliopsida</taxon>
        <taxon>eudicotyledons</taxon>
        <taxon>Gunneridae</taxon>
        <taxon>Pentapetalae</taxon>
        <taxon>rosids</taxon>
        <taxon>malvids</taxon>
        <taxon>Myrtales</taxon>
        <taxon>Melastomataceae</taxon>
        <taxon>Melastomatoideae</taxon>
        <taxon>Melastomateae</taxon>
        <taxon>Melastoma</taxon>
    </lineage>
</organism>
<accession>A0ACB9MPT5</accession>
<dbReference type="EMBL" id="CM042888">
    <property type="protein sequence ID" value="KAI4325374.1"/>
    <property type="molecule type" value="Genomic_DNA"/>
</dbReference>
<evidence type="ECO:0000313" key="1">
    <source>
        <dbReference type="EMBL" id="KAI4325374.1"/>
    </source>
</evidence>
<keyword evidence="2" id="KW-1185">Reference proteome</keyword>
<proteinExistence type="predicted"/>